<reference evidence="2" key="2">
    <citation type="submission" date="2018-03" db="EMBL/GenBank/DDBJ databases">
        <title>The Triticum urartu genome reveals the dynamic nature of wheat genome evolution.</title>
        <authorList>
            <person name="Ling H."/>
            <person name="Ma B."/>
            <person name="Shi X."/>
            <person name="Liu H."/>
            <person name="Dong L."/>
            <person name="Sun H."/>
            <person name="Cao Y."/>
            <person name="Gao Q."/>
            <person name="Zheng S."/>
            <person name="Li Y."/>
            <person name="Yu Y."/>
            <person name="Du H."/>
            <person name="Qi M."/>
            <person name="Li Y."/>
            <person name="Yu H."/>
            <person name="Cui Y."/>
            <person name="Wang N."/>
            <person name="Chen C."/>
            <person name="Wu H."/>
            <person name="Zhao Y."/>
            <person name="Zhang J."/>
            <person name="Li Y."/>
            <person name="Zhou W."/>
            <person name="Zhang B."/>
            <person name="Hu W."/>
            <person name="Eijk M."/>
            <person name="Tang J."/>
            <person name="Witsenboer H."/>
            <person name="Zhao S."/>
            <person name="Li Z."/>
            <person name="Zhang A."/>
            <person name="Wang D."/>
            <person name="Liang C."/>
        </authorList>
    </citation>
    <scope>NUCLEOTIDE SEQUENCE [LARGE SCALE GENOMIC DNA]</scope>
    <source>
        <strain evidence="2">cv. G1812</strain>
    </source>
</reference>
<protein>
    <recommendedName>
        <fullName evidence="1">Reverse transcriptase Ty1/copia-type domain-containing protein</fullName>
    </recommendedName>
</protein>
<name>A0A8R7JVF5_TRIUA</name>
<reference evidence="3" key="1">
    <citation type="journal article" date="2013" name="Nature">
        <title>Draft genome of the wheat A-genome progenitor Triticum urartu.</title>
        <authorList>
            <person name="Ling H.Q."/>
            <person name="Zhao S."/>
            <person name="Liu D."/>
            <person name="Wang J."/>
            <person name="Sun H."/>
            <person name="Zhang C."/>
            <person name="Fan H."/>
            <person name="Li D."/>
            <person name="Dong L."/>
            <person name="Tao Y."/>
            <person name="Gao C."/>
            <person name="Wu H."/>
            <person name="Li Y."/>
            <person name="Cui Y."/>
            <person name="Guo X."/>
            <person name="Zheng S."/>
            <person name="Wang B."/>
            <person name="Yu K."/>
            <person name="Liang Q."/>
            <person name="Yang W."/>
            <person name="Lou X."/>
            <person name="Chen J."/>
            <person name="Feng M."/>
            <person name="Jian J."/>
            <person name="Zhang X."/>
            <person name="Luo G."/>
            <person name="Jiang Y."/>
            <person name="Liu J."/>
            <person name="Wang Z."/>
            <person name="Sha Y."/>
            <person name="Zhang B."/>
            <person name="Wu H."/>
            <person name="Tang D."/>
            <person name="Shen Q."/>
            <person name="Xue P."/>
            <person name="Zou S."/>
            <person name="Wang X."/>
            <person name="Liu X."/>
            <person name="Wang F."/>
            <person name="Yang Y."/>
            <person name="An X."/>
            <person name="Dong Z."/>
            <person name="Zhang K."/>
            <person name="Zhang X."/>
            <person name="Luo M.C."/>
            <person name="Dvorak J."/>
            <person name="Tong Y."/>
            <person name="Wang J."/>
            <person name="Yang H."/>
            <person name="Li Z."/>
            <person name="Wang D."/>
            <person name="Zhang A."/>
            <person name="Wang J."/>
        </authorList>
    </citation>
    <scope>NUCLEOTIDE SEQUENCE</scope>
    <source>
        <strain evidence="3">cv. G1812</strain>
    </source>
</reference>
<feature type="domain" description="Reverse transcriptase Ty1/copia-type" evidence="1">
    <location>
        <begin position="39"/>
        <end position="113"/>
    </location>
</feature>
<organism evidence="2 3">
    <name type="scientific">Triticum urartu</name>
    <name type="common">Red wild einkorn</name>
    <name type="synonym">Crithodium urartu</name>
    <dbReference type="NCBI Taxonomy" id="4572"/>
    <lineage>
        <taxon>Eukaryota</taxon>
        <taxon>Viridiplantae</taxon>
        <taxon>Streptophyta</taxon>
        <taxon>Embryophyta</taxon>
        <taxon>Tracheophyta</taxon>
        <taxon>Spermatophyta</taxon>
        <taxon>Magnoliopsida</taxon>
        <taxon>Liliopsida</taxon>
        <taxon>Poales</taxon>
        <taxon>Poaceae</taxon>
        <taxon>BOP clade</taxon>
        <taxon>Pooideae</taxon>
        <taxon>Triticodae</taxon>
        <taxon>Triticeae</taxon>
        <taxon>Triticinae</taxon>
        <taxon>Triticum</taxon>
    </lineage>
</organism>
<evidence type="ECO:0000259" key="1">
    <source>
        <dbReference type="Pfam" id="PF07727"/>
    </source>
</evidence>
<keyword evidence="3" id="KW-1185">Reference proteome</keyword>
<sequence>MEHCLLSAEEPGDIVEALDSAAWKQAMDAEMDAIAESGTWHLTSLHRGHKPIGLKWVYKVKRDPDGNIVKHKARLVAKGYAQREGVDFEEVFAPVARMETVRIFLALAAHSGWE</sequence>
<dbReference type="InterPro" id="IPR013103">
    <property type="entry name" value="RVT_2"/>
</dbReference>
<dbReference type="Gramene" id="TuG1812G0100000525.01.T01">
    <property type="protein sequence ID" value="TuG1812G0100000525.01.T01.cds322977"/>
    <property type="gene ID" value="TuG1812G0100000525.01"/>
</dbReference>
<dbReference type="Pfam" id="PF07727">
    <property type="entry name" value="RVT_2"/>
    <property type="match status" value="1"/>
</dbReference>
<dbReference type="EnsemblPlants" id="TuG1812G0100000525.01.T01">
    <property type="protein sequence ID" value="TuG1812G0100000525.01.T01.cds322977"/>
    <property type="gene ID" value="TuG1812G0100000525.01"/>
</dbReference>
<proteinExistence type="predicted"/>
<reference evidence="2" key="3">
    <citation type="submission" date="2022-06" db="UniProtKB">
        <authorList>
            <consortium name="EnsemblPlants"/>
        </authorList>
    </citation>
    <scope>IDENTIFICATION</scope>
</reference>
<accession>A0A8R7JVF5</accession>
<dbReference type="Proteomes" id="UP000015106">
    <property type="component" value="Chromosome 1"/>
</dbReference>
<evidence type="ECO:0000313" key="3">
    <source>
        <dbReference type="Proteomes" id="UP000015106"/>
    </source>
</evidence>
<dbReference type="AlphaFoldDB" id="A0A8R7JVF5"/>
<evidence type="ECO:0000313" key="2">
    <source>
        <dbReference type="EnsemblPlants" id="TuG1812G0100000525.01.T01.cds322977"/>
    </source>
</evidence>